<organism evidence="2 3">
    <name type="scientific">Paxillus rubicundulus Ve08.2h10</name>
    <dbReference type="NCBI Taxonomy" id="930991"/>
    <lineage>
        <taxon>Eukaryota</taxon>
        <taxon>Fungi</taxon>
        <taxon>Dikarya</taxon>
        <taxon>Basidiomycota</taxon>
        <taxon>Agaricomycotina</taxon>
        <taxon>Agaricomycetes</taxon>
        <taxon>Agaricomycetidae</taxon>
        <taxon>Boletales</taxon>
        <taxon>Paxilineae</taxon>
        <taxon>Paxillaceae</taxon>
        <taxon>Paxillus</taxon>
    </lineage>
</organism>
<sequence>MIGRAHRCVSPISPSPALRPSRGTGVHRGGRCQRAAIRVEAHTPASRPIDVPLARVSFPRRSTSSHSVPSPHPDCTHMTSDKASQHPRHA</sequence>
<dbReference type="Proteomes" id="UP000054538">
    <property type="component" value="Unassembled WGS sequence"/>
</dbReference>
<evidence type="ECO:0000313" key="3">
    <source>
        <dbReference type="Proteomes" id="UP000054538"/>
    </source>
</evidence>
<protein>
    <submittedName>
        <fullName evidence="2">Uncharacterized protein</fullName>
    </submittedName>
</protein>
<gene>
    <name evidence="2" type="ORF">PAXRUDRAFT_519733</name>
</gene>
<reference evidence="3" key="2">
    <citation type="submission" date="2015-01" db="EMBL/GenBank/DDBJ databases">
        <title>Evolutionary Origins and Diversification of the Mycorrhizal Mutualists.</title>
        <authorList>
            <consortium name="DOE Joint Genome Institute"/>
            <consortium name="Mycorrhizal Genomics Consortium"/>
            <person name="Kohler A."/>
            <person name="Kuo A."/>
            <person name="Nagy L.G."/>
            <person name="Floudas D."/>
            <person name="Copeland A."/>
            <person name="Barry K.W."/>
            <person name="Cichocki N."/>
            <person name="Veneault-Fourrey C."/>
            <person name="LaButti K."/>
            <person name="Lindquist E.A."/>
            <person name="Lipzen A."/>
            <person name="Lundell T."/>
            <person name="Morin E."/>
            <person name="Murat C."/>
            <person name="Riley R."/>
            <person name="Ohm R."/>
            <person name="Sun H."/>
            <person name="Tunlid A."/>
            <person name="Henrissat B."/>
            <person name="Grigoriev I.V."/>
            <person name="Hibbett D.S."/>
            <person name="Martin F."/>
        </authorList>
    </citation>
    <scope>NUCLEOTIDE SEQUENCE [LARGE SCALE GENOMIC DNA]</scope>
    <source>
        <strain evidence="3">Ve08.2h10</strain>
    </source>
</reference>
<keyword evidence="3" id="KW-1185">Reference proteome</keyword>
<dbReference type="InParanoid" id="A0A0D0DV97"/>
<feature type="region of interest" description="Disordered" evidence="1">
    <location>
        <begin position="1"/>
        <end position="90"/>
    </location>
</feature>
<dbReference type="AlphaFoldDB" id="A0A0D0DV97"/>
<accession>A0A0D0DV97</accession>
<dbReference type="HOGENOM" id="CLU_2441516_0_0_1"/>
<name>A0A0D0DV97_9AGAM</name>
<reference evidence="2 3" key="1">
    <citation type="submission" date="2014-04" db="EMBL/GenBank/DDBJ databases">
        <authorList>
            <consortium name="DOE Joint Genome Institute"/>
            <person name="Kuo A."/>
            <person name="Kohler A."/>
            <person name="Jargeat P."/>
            <person name="Nagy L.G."/>
            <person name="Floudas D."/>
            <person name="Copeland A."/>
            <person name="Barry K.W."/>
            <person name="Cichocki N."/>
            <person name="Veneault-Fourrey C."/>
            <person name="LaButti K."/>
            <person name="Lindquist E.A."/>
            <person name="Lipzen A."/>
            <person name="Lundell T."/>
            <person name="Morin E."/>
            <person name="Murat C."/>
            <person name="Sun H."/>
            <person name="Tunlid A."/>
            <person name="Henrissat B."/>
            <person name="Grigoriev I.V."/>
            <person name="Hibbett D.S."/>
            <person name="Martin F."/>
            <person name="Nordberg H.P."/>
            <person name="Cantor M.N."/>
            <person name="Hua S.X."/>
        </authorList>
    </citation>
    <scope>NUCLEOTIDE SEQUENCE [LARGE SCALE GENOMIC DNA]</scope>
    <source>
        <strain evidence="2 3">Ve08.2h10</strain>
    </source>
</reference>
<dbReference type="EMBL" id="KN825192">
    <property type="protein sequence ID" value="KIK93351.1"/>
    <property type="molecule type" value="Genomic_DNA"/>
</dbReference>
<evidence type="ECO:0000256" key="1">
    <source>
        <dbReference type="SAM" id="MobiDB-lite"/>
    </source>
</evidence>
<evidence type="ECO:0000313" key="2">
    <source>
        <dbReference type="EMBL" id="KIK93351.1"/>
    </source>
</evidence>
<feature type="compositionally biased region" description="Low complexity" evidence="1">
    <location>
        <begin position="59"/>
        <end position="69"/>
    </location>
</feature>
<proteinExistence type="predicted"/>